<evidence type="ECO:0000256" key="2">
    <source>
        <dbReference type="SAM" id="Coils"/>
    </source>
</evidence>
<protein>
    <submittedName>
        <fullName evidence="4">Helix-turn-helix transcriptional regulator</fullName>
    </submittedName>
</protein>
<name>A0ABT4BMF0_9STAP</name>
<keyword evidence="1" id="KW-0238">DNA-binding</keyword>
<feature type="domain" description="HTH cro/C1-type" evidence="3">
    <location>
        <begin position="8"/>
        <end position="62"/>
    </location>
</feature>
<evidence type="ECO:0000256" key="1">
    <source>
        <dbReference type="ARBA" id="ARBA00023125"/>
    </source>
</evidence>
<evidence type="ECO:0000313" key="4">
    <source>
        <dbReference type="EMBL" id="MCY1583299.1"/>
    </source>
</evidence>
<comment type="caution">
    <text evidence="4">The sequence shown here is derived from an EMBL/GenBank/DDBJ whole genome shotgun (WGS) entry which is preliminary data.</text>
</comment>
<dbReference type="InterPro" id="IPR010982">
    <property type="entry name" value="Lambda_DNA-bd_dom_sf"/>
</dbReference>
<dbReference type="InterPro" id="IPR001387">
    <property type="entry name" value="Cro/C1-type_HTH"/>
</dbReference>
<dbReference type="CDD" id="cd00093">
    <property type="entry name" value="HTH_XRE"/>
    <property type="match status" value="1"/>
</dbReference>
<dbReference type="Pfam" id="PF01381">
    <property type="entry name" value="HTH_3"/>
    <property type="match status" value="1"/>
</dbReference>
<proteinExistence type="predicted"/>
<evidence type="ECO:0000259" key="3">
    <source>
        <dbReference type="PROSITE" id="PS50943"/>
    </source>
</evidence>
<keyword evidence="5" id="KW-1185">Reference proteome</keyword>
<gene>
    <name evidence="4" type="ORF">NW133_07130</name>
</gene>
<reference evidence="4" key="2">
    <citation type="submission" date="2022-08" db="EMBL/GenBank/DDBJ databases">
        <authorList>
            <person name="Magnan C."/>
        </authorList>
    </citation>
    <scope>NUCLEOTIDE SEQUENCE</scope>
    <source>
        <strain evidence="4">NSP012P</strain>
    </source>
</reference>
<dbReference type="SUPFAM" id="SSF47413">
    <property type="entry name" value="lambda repressor-like DNA-binding domains"/>
    <property type="match status" value="1"/>
</dbReference>
<dbReference type="SMART" id="SM00530">
    <property type="entry name" value="HTH_XRE"/>
    <property type="match status" value="1"/>
</dbReference>
<evidence type="ECO:0000313" key="5">
    <source>
        <dbReference type="Proteomes" id="UP001072952"/>
    </source>
</evidence>
<organism evidence="4 5">
    <name type="scientific">Staphylococcus pettenkoferi</name>
    <dbReference type="NCBI Taxonomy" id="170573"/>
    <lineage>
        <taxon>Bacteria</taxon>
        <taxon>Bacillati</taxon>
        <taxon>Bacillota</taxon>
        <taxon>Bacilli</taxon>
        <taxon>Bacillales</taxon>
        <taxon>Staphylococcaceae</taxon>
        <taxon>Staphylococcus</taxon>
    </lineage>
</organism>
<dbReference type="Gene3D" id="1.10.260.40">
    <property type="entry name" value="lambda repressor-like DNA-binding domains"/>
    <property type="match status" value="1"/>
</dbReference>
<dbReference type="EMBL" id="JANSLD010000027">
    <property type="protein sequence ID" value="MCY1583299.1"/>
    <property type="molecule type" value="Genomic_DNA"/>
</dbReference>
<dbReference type="Proteomes" id="UP001072952">
    <property type="component" value="Unassembled WGS sequence"/>
</dbReference>
<reference evidence="4" key="1">
    <citation type="journal article" date="2022" name="Int. J. Mol. Sci.">
        <title>Phenotypic and Genotypic Virulence Characterisation of Staphylococcus pettenkoferi Strains Isolated from Human Bloodstream and Diabetic Foot Infections.</title>
        <authorList>
            <person name="Magnan C."/>
            <person name="Ahmad-Mansour N."/>
            <person name="Pouget C."/>
            <person name="Morsli M."/>
            <person name="Huc-Brandt S."/>
            <person name="Pantel A."/>
            <person name="Dunyach-Remy C."/>
            <person name="Sotto A."/>
            <person name="Molle V."/>
            <person name="Lavigne J.-P."/>
        </authorList>
    </citation>
    <scope>NUCLEOTIDE SEQUENCE</scope>
    <source>
        <strain evidence="4">NSP012P</strain>
    </source>
</reference>
<sequence length="116" mass="13529">MNNFGKRLRKLRKRKGLTQIQLADVTGLSSQQISNYEREYTSPNQQALRQLAQGLRIDMNDLVGGTEVEVNYEMIMFSDKKGFDELPLHEQKRILNNLQEQADFLVERAKKMNQND</sequence>
<dbReference type="RefSeq" id="WP_268213409.1">
    <property type="nucleotide sequence ID" value="NZ_JANSLD010000027.1"/>
</dbReference>
<dbReference type="PANTHER" id="PTHR46558:SF11">
    <property type="entry name" value="HTH-TYPE TRANSCRIPTIONAL REGULATOR XRE"/>
    <property type="match status" value="1"/>
</dbReference>
<keyword evidence="2" id="KW-0175">Coiled coil</keyword>
<dbReference type="PANTHER" id="PTHR46558">
    <property type="entry name" value="TRACRIPTIONAL REGULATORY PROTEIN-RELATED-RELATED"/>
    <property type="match status" value="1"/>
</dbReference>
<accession>A0ABT4BMF0</accession>
<feature type="coiled-coil region" evidence="2">
    <location>
        <begin position="88"/>
        <end position="115"/>
    </location>
</feature>
<dbReference type="PROSITE" id="PS50943">
    <property type="entry name" value="HTH_CROC1"/>
    <property type="match status" value="1"/>
</dbReference>